<comment type="caution">
    <text evidence="6">The sequence shown here is derived from an EMBL/GenBank/DDBJ whole genome shotgun (WGS) entry which is preliminary data.</text>
</comment>
<evidence type="ECO:0000313" key="6">
    <source>
        <dbReference type="EMBL" id="MFL2102629.1"/>
    </source>
</evidence>
<name>A0ABW8UL72_9LACT</name>
<sequence>MNLEQYKVFLEKKGLADTTIKSYIYTIEVYTESNVITQKNLLEYKSYLIEHFKPQTVNLRINGLNRYLEYINRKDLCLKTIKIQQKSFLEDVISLADYLYLKNQLKNEGNKKWYFIVWYLGATGARVSELVKLKVEHVKIGYFDVYSKGGKTRRLFIPKRLRDETLNWTDDQQKDSGYLFLNKEGKTISSRGIALHLKYCAKKYGVDPKVVYPHSFRHLFAKNFLLYHNDIALLADLMGHDSIETTRIYLRKTSTEQQQIVDRIVTW</sequence>
<dbReference type="RefSeq" id="WP_407141972.1">
    <property type="nucleotide sequence ID" value="NZ_JBGQQI010000009.1"/>
</dbReference>
<dbReference type="Gene3D" id="1.10.443.10">
    <property type="entry name" value="Intergrase catalytic core"/>
    <property type="match status" value="1"/>
</dbReference>
<dbReference type="InterPro" id="IPR002104">
    <property type="entry name" value="Integrase_catalytic"/>
</dbReference>
<dbReference type="PROSITE" id="PS51898">
    <property type="entry name" value="TYR_RECOMBINASE"/>
    <property type="match status" value="1"/>
</dbReference>
<organism evidence="6 7">
    <name type="scientific">Marinilactibacillus psychrotolerans</name>
    <dbReference type="NCBI Taxonomy" id="191770"/>
    <lineage>
        <taxon>Bacteria</taxon>
        <taxon>Bacillati</taxon>
        <taxon>Bacillota</taxon>
        <taxon>Bacilli</taxon>
        <taxon>Lactobacillales</taxon>
        <taxon>Carnobacteriaceae</taxon>
        <taxon>Marinilactibacillus</taxon>
    </lineage>
</organism>
<dbReference type="InterPro" id="IPR011010">
    <property type="entry name" value="DNA_brk_join_enz"/>
</dbReference>
<evidence type="ECO:0000256" key="2">
    <source>
        <dbReference type="ARBA" id="ARBA00023172"/>
    </source>
</evidence>
<feature type="domain" description="Core-binding (CB)" evidence="5">
    <location>
        <begin position="1"/>
        <end position="72"/>
    </location>
</feature>
<evidence type="ECO:0000259" key="4">
    <source>
        <dbReference type="PROSITE" id="PS51898"/>
    </source>
</evidence>
<dbReference type="InterPro" id="IPR013762">
    <property type="entry name" value="Integrase-like_cat_sf"/>
</dbReference>
<dbReference type="Pfam" id="PF00589">
    <property type="entry name" value="Phage_integrase"/>
    <property type="match status" value="1"/>
</dbReference>
<reference evidence="6 7" key="1">
    <citation type="submission" date="2024-08" db="EMBL/GenBank/DDBJ databases">
        <authorList>
            <person name="Arias E."/>
        </authorList>
    </citation>
    <scope>NUCLEOTIDE SEQUENCE [LARGE SCALE GENOMIC DNA]</scope>
    <source>
        <strain evidence="6 7">FAM 24106</strain>
    </source>
</reference>
<keyword evidence="1 3" id="KW-0238">DNA-binding</keyword>
<keyword evidence="2" id="KW-0233">DNA recombination</keyword>
<dbReference type="InterPro" id="IPR010998">
    <property type="entry name" value="Integrase_recombinase_N"/>
</dbReference>
<gene>
    <name evidence="6" type="ORF">ACEN37_05100</name>
</gene>
<protein>
    <submittedName>
        <fullName evidence="6">Tyrosine-type recombinase/integrase</fullName>
    </submittedName>
</protein>
<dbReference type="Gene3D" id="1.10.150.130">
    <property type="match status" value="1"/>
</dbReference>
<dbReference type="SUPFAM" id="SSF56349">
    <property type="entry name" value="DNA breaking-rejoining enzymes"/>
    <property type="match status" value="1"/>
</dbReference>
<dbReference type="EMBL" id="JBGQQK010000011">
    <property type="protein sequence ID" value="MFL2102629.1"/>
    <property type="molecule type" value="Genomic_DNA"/>
</dbReference>
<feature type="domain" description="Tyr recombinase" evidence="4">
    <location>
        <begin position="88"/>
        <end position="262"/>
    </location>
</feature>
<proteinExistence type="predicted"/>
<dbReference type="InterPro" id="IPR044068">
    <property type="entry name" value="CB"/>
</dbReference>
<dbReference type="InterPro" id="IPR050090">
    <property type="entry name" value="Tyrosine_recombinase_XerCD"/>
</dbReference>
<keyword evidence="7" id="KW-1185">Reference proteome</keyword>
<accession>A0ABW8UL72</accession>
<evidence type="ECO:0000313" key="7">
    <source>
        <dbReference type="Proteomes" id="UP001625374"/>
    </source>
</evidence>
<evidence type="ECO:0000259" key="5">
    <source>
        <dbReference type="PROSITE" id="PS51900"/>
    </source>
</evidence>
<evidence type="ECO:0000256" key="1">
    <source>
        <dbReference type="ARBA" id="ARBA00023125"/>
    </source>
</evidence>
<dbReference type="PROSITE" id="PS51900">
    <property type="entry name" value="CB"/>
    <property type="match status" value="1"/>
</dbReference>
<evidence type="ECO:0000256" key="3">
    <source>
        <dbReference type="PROSITE-ProRule" id="PRU01248"/>
    </source>
</evidence>
<dbReference type="PANTHER" id="PTHR30349:SF89">
    <property type="entry name" value="INTEGRASE_RECOMBINASE"/>
    <property type="match status" value="1"/>
</dbReference>
<dbReference type="PANTHER" id="PTHR30349">
    <property type="entry name" value="PHAGE INTEGRASE-RELATED"/>
    <property type="match status" value="1"/>
</dbReference>
<dbReference type="Proteomes" id="UP001625374">
    <property type="component" value="Unassembled WGS sequence"/>
</dbReference>